<feature type="domain" description="SnoaL-like" evidence="1">
    <location>
        <begin position="19"/>
        <end position="151"/>
    </location>
</feature>
<sequence>MNEIERTEFAEIRQRLIALEDEQAIRSCISRYMDLCDVLDSSTPLAQLADLFSEDAIWEGKGGRYANSFGGHQGRDAIVAMLGKYCVEPPHFALNVHYLSSELIVVDGDQAHGSWNMIQVSTFSAGGSHLNSARLEIDFCKELGQWRIAHFQTRNLFSRPVSHWQSDEPLPVPDK</sequence>
<evidence type="ECO:0000259" key="1">
    <source>
        <dbReference type="Pfam" id="PF13577"/>
    </source>
</evidence>
<comment type="caution">
    <text evidence="2">The sequence shown here is derived from an EMBL/GenBank/DDBJ whole genome shotgun (WGS) entry which is preliminary data.</text>
</comment>
<name>A0ABW8NFX0_9GAMM</name>
<dbReference type="InterPro" id="IPR032710">
    <property type="entry name" value="NTF2-like_dom_sf"/>
</dbReference>
<accession>A0ABW8NFX0</accession>
<keyword evidence="3" id="KW-1185">Reference proteome</keyword>
<reference evidence="2 3" key="1">
    <citation type="submission" date="2024-03" db="EMBL/GenBank/DDBJ databases">
        <title>High-quality draft genome sequence of Oceanobacter sp. wDCs-4.</title>
        <authorList>
            <person name="Dong C."/>
        </authorList>
    </citation>
    <scope>NUCLEOTIDE SEQUENCE [LARGE SCALE GENOMIC DNA]</scope>
    <source>
        <strain evidence="3">wDCs-4</strain>
    </source>
</reference>
<dbReference type="InterPro" id="IPR037401">
    <property type="entry name" value="SnoaL-like"/>
</dbReference>
<evidence type="ECO:0000313" key="2">
    <source>
        <dbReference type="EMBL" id="MFK4751802.1"/>
    </source>
</evidence>
<protein>
    <submittedName>
        <fullName evidence="2">Nuclear transport factor 2 family protein</fullName>
    </submittedName>
</protein>
<dbReference type="SUPFAM" id="SSF54427">
    <property type="entry name" value="NTF2-like"/>
    <property type="match status" value="1"/>
</dbReference>
<dbReference type="Pfam" id="PF13577">
    <property type="entry name" value="SnoaL_4"/>
    <property type="match status" value="1"/>
</dbReference>
<dbReference type="Proteomes" id="UP001620597">
    <property type="component" value="Unassembled WGS sequence"/>
</dbReference>
<dbReference type="EMBL" id="JBBKTX010000005">
    <property type="protein sequence ID" value="MFK4751802.1"/>
    <property type="molecule type" value="Genomic_DNA"/>
</dbReference>
<dbReference type="RefSeq" id="WP_416205178.1">
    <property type="nucleotide sequence ID" value="NZ_JBBKTX010000005.1"/>
</dbReference>
<gene>
    <name evidence="2" type="ORF">WG929_05185</name>
</gene>
<dbReference type="Gene3D" id="3.10.450.50">
    <property type="match status" value="1"/>
</dbReference>
<organism evidence="2 3">
    <name type="scientific">Oceanobacter antarcticus</name>
    <dbReference type="NCBI Taxonomy" id="3133425"/>
    <lineage>
        <taxon>Bacteria</taxon>
        <taxon>Pseudomonadati</taxon>
        <taxon>Pseudomonadota</taxon>
        <taxon>Gammaproteobacteria</taxon>
        <taxon>Oceanospirillales</taxon>
        <taxon>Oceanospirillaceae</taxon>
        <taxon>Oceanobacter</taxon>
    </lineage>
</organism>
<evidence type="ECO:0000313" key="3">
    <source>
        <dbReference type="Proteomes" id="UP001620597"/>
    </source>
</evidence>
<proteinExistence type="predicted"/>